<dbReference type="Pfam" id="PF10658">
    <property type="entry name" value="DUF2484"/>
    <property type="match status" value="1"/>
</dbReference>
<evidence type="ECO:0000313" key="3">
    <source>
        <dbReference type="Proteomes" id="UP001652503"/>
    </source>
</evidence>
<dbReference type="InterPro" id="IPR018919">
    <property type="entry name" value="DUF2484"/>
</dbReference>
<keyword evidence="1" id="KW-0812">Transmembrane</keyword>
<sequence>MMLSLAAAALWFLVATAIAFTPSRDYHWRAAYVLIAVGLPILAGVFWQNGPWAGLAVLAGALSILRWPAIYLLRWLRKCARPRG</sequence>
<dbReference type="Proteomes" id="UP001652503">
    <property type="component" value="Unassembled WGS sequence"/>
</dbReference>
<keyword evidence="1" id="KW-0472">Membrane</keyword>
<evidence type="ECO:0000256" key="1">
    <source>
        <dbReference type="SAM" id="Phobius"/>
    </source>
</evidence>
<keyword evidence="3" id="KW-1185">Reference proteome</keyword>
<organism evidence="2 3">
    <name type="scientific">Albidovulum sediminicola</name>
    <dbReference type="NCBI Taxonomy" id="2984331"/>
    <lineage>
        <taxon>Bacteria</taxon>
        <taxon>Pseudomonadati</taxon>
        <taxon>Pseudomonadota</taxon>
        <taxon>Alphaproteobacteria</taxon>
        <taxon>Rhodobacterales</taxon>
        <taxon>Paracoccaceae</taxon>
        <taxon>Albidovulum</taxon>
    </lineage>
</organism>
<protein>
    <submittedName>
        <fullName evidence="2">DUF2484 family protein</fullName>
    </submittedName>
</protein>
<feature type="transmembrane region" description="Helical" evidence="1">
    <location>
        <begin position="29"/>
        <end position="47"/>
    </location>
</feature>
<keyword evidence="1" id="KW-1133">Transmembrane helix</keyword>
<proteinExistence type="predicted"/>
<reference evidence="2 3" key="1">
    <citation type="submission" date="2022-10" db="EMBL/GenBank/DDBJ databases">
        <title>Defluviimonas sp. nov., isolated from ocean surface water.</title>
        <authorList>
            <person name="He W."/>
            <person name="Wang L."/>
            <person name="Zhang D.-F."/>
        </authorList>
    </citation>
    <scope>NUCLEOTIDE SEQUENCE [LARGE SCALE GENOMIC DNA]</scope>
    <source>
        <strain evidence="2 3">WL0075</strain>
    </source>
</reference>
<name>A0ABT2Z070_9RHOB</name>
<evidence type="ECO:0000313" key="2">
    <source>
        <dbReference type="EMBL" id="MCV2864445.1"/>
    </source>
</evidence>
<dbReference type="EMBL" id="JAOWLA010000005">
    <property type="protein sequence ID" value="MCV2864445.1"/>
    <property type="molecule type" value="Genomic_DNA"/>
</dbReference>
<gene>
    <name evidence="2" type="ORF">OE647_06790</name>
</gene>
<comment type="caution">
    <text evidence="2">The sequence shown here is derived from an EMBL/GenBank/DDBJ whole genome shotgun (WGS) entry which is preliminary data.</text>
</comment>
<feature type="transmembrane region" description="Helical" evidence="1">
    <location>
        <begin position="54"/>
        <end position="73"/>
    </location>
</feature>
<accession>A0ABT2Z070</accession>